<reference evidence="1" key="1">
    <citation type="journal article" date="2022" name="ISME J.">
        <title>Identification of active gaseous-alkane degraders at natural gas seeps.</title>
        <authorList>
            <person name="Farhan Ul Haque M."/>
            <person name="Hernandez M."/>
            <person name="Crombie A.T."/>
            <person name="Murrell J.C."/>
        </authorList>
    </citation>
    <scope>NUCLEOTIDE SEQUENCE</scope>
    <source>
        <strain evidence="1">PC2</strain>
    </source>
</reference>
<comment type="caution">
    <text evidence="1">The sequence shown here is derived from an EMBL/GenBank/DDBJ whole genome shotgun (WGS) entry which is preliminary data.</text>
</comment>
<dbReference type="EMBL" id="JAIVFP010000001">
    <property type="protein sequence ID" value="MCI4681202.1"/>
    <property type="molecule type" value="Genomic_DNA"/>
</dbReference>
<dbReference type="RefSeq" id="WP_243065283.1">
    <property type="nucleotide sequence ID" value="NZ_JAIVFP010000001.1"/>
</dbReference>
<name>A0ABS9Z3H7_9HYPH</name>
<sequence length="60" mass="6762">MQEMEIQDYARRLFDAHGTKAIAEAAQKASSFEEKGKPDEARTWRQIEAAIKLIRGPNAS</sequence>
<keyword evidence="2" id="KW-1185">Reference proteome</keyword>
<protein>
    <submittedName>
        <fullName evidence="1">Uncharacterized protein</fullName>
    </submittedName>
</protein>
<evidence type="ECO:0000313" key="2">
    <source>
        <dbReference type="Proteomes" id="UP001139104"/>
    </source>
</evidence>
<organism evidence="1 2">
    <name type="scientific">Candidatus Rhodoblastus alkanivorans</name>
    <dbReference type="NCBI Taxonomy" id="2954117"/>
    <lineage>
        <taxon>Bacteria</taxon>
        <taxon>Pseudomonadati</taxon>
        <taxon>Pseudomonadota</taxon>
        <taxon>Alphaproteobacteria</taxon>
        <taxon>Hyphomicrobiales</taxon>
        <taxon>Rhodoblastaceae</taxon>
        <taxon>Rhodoblastus</taxon>
    </lineage>
</organism>
<dbReference type="Proteomes" id="UP001139104">
    <property type="component" value="Unassembled WGS sequence"/>
</dbReference>
<evidence type="ECO:0000313" key="1">
    <source>
        <dbReference type="EMBL" id="MCI4681202.1"/>
    </source>
</evidence>
<proteinExistence type="predicted"/>
<gene>
    <name evidence="1" type="ORF">K2U94_00175</name>
</gene>
<accession>A0ABS9Z3H7</accession>